<dbReference type="GO" id="GO:0016491">
    <property type="term" value="F:oxidoreductase activity"/>
    <property type="evidence" value="ECO:0007669"/>
    <property type="project" value="UniProtKB-KW"/>
</dbReference>
<dbReference type="InterPro" id="IPR057326">
    <property type="entry name" value="KR_dom"/>
</dbReference>
<sequence length="297" mass="30739">MSDVGFDGKVAIITGAGGGLGRQHALLMASRGALIVVNDLGGSVDGTGSNKGAADLIVDEIRAAGGEAVADTNSVATTEGGAAIVKTAIDAFGKIDIVINNAGILRDKAFHNMGPDLIDPVLDVHLRGAFNVTQPAWIHMREQGYGRIISTSSAAGIFGNFGQANYGAAKMGLVGFTRVLAVEGAKYNIKANAIAPLALTRMTESLLGALGNKLDPGLISPLVTYLASEQCEPSGRLFSVGGGRVAEVFLGETQGYHHANLSPEDVRDNWGTITSREGYAVPANLSEETAMFLPFLA</sequence>
<proteinExistence type="inferred from homology"/>
<dbReference type="PANTHER" id="PTHR45024">
    <property type="entry name" value="DEHYDROGENASES, SHORT CHAIN"/>
    <property type="match status" value="1"/>
</dbReference>
<evidence type="ECO:0000256" key="2">
    <source>
        <dbReference type="ARBA" id="ARBA00023002"/>
    </source>
</evidence>
<dbReference type="EMBL" id="CAFAAI010000102">
    <property type="protein sequence ID" value="CAB4795219.1"/>
    <property type="molecule type" value="Genomic_DNA"/>
</dbReference>
<organism evidence="4">
    <name type="scientific">freshwater metagenome</name>
    <dbReference type="NCBI Taxonomy" id="449393"/>
    <lineage>
        <taxon>unclassified sequences</taxon>
        <taxon>metagenomes</taxon>
        <taxon>ecological metagenomes</taxon>
    </lineage>
</organism>
<evidence type="ECO:0000313" key="4">
    <source>
        <dbReference type="EMBL" id="CAB4795219.1"/>
    </source>
</evidence>
<accession>A0A6J6XFN9</accession>
<dbReference type="AlphaFoldDB" id="A0A6J6XFN9"/>
<reference evidence="4" key="1">
    <citation type="submission" date="2020-05" db="EMBL/GenBank/DDBJ databases">
        <authorList>
            <person name="Chiriac C."/>
            <person name="Salcher M."/>
            <person name="Ghai R."/>
            <person name="Kavagutti S V."/>
        </authorList>
    </citation>
    <scope>NUCLEOTIDE SEQUENCE</scope>
</reference>
<dbReference type="SUPFAM" id="SSF51735">
    <property type="entry name" value="NAD(P)-binding Rossmann-fold domains"/>
    <property type="match status" value="1"/>
</dbReference>
<comment type="similarity">
    <text evidence="1">Belongs to the short-chain dehydrogenases/reductases (SDR) family.</text>
</comment>
<dbReference type="Gene3D" id="3.40.50.720">
    <property type="entry name" value="NAD(P)-binding Rossmann-like Domain"/>
    <property type="match status" value="1"/>
</dbReference>
<feature type="domain" description="Ketoreductase" evidence="3">
    <location>
        <begin position="9"/>
        <end position="200"/>
    </location>
</feature>
<dbReference type="InterPro" id="IPR020904">
    <property type="entry name" value="Sc_DH/Rdtase_CS"/>
</dbReference>
<gene>
    <name evidence="4" type="ORF">UFOPK2992_00702</name>
</gene>
<dbReference type="InterPro" id="IPR002347">
    <property type="entry name" value="SDR_fam"/>
</dbReference>
<keyword evidence="2" id="KW-0560">Oxidoreductase</keyword>
<dbReference type="PANTHER" id="PTHR45024:SF2">
    <property type="entry name" value="SCP2 DOMAIN-CONTAINING PROTEIN"/>
    <property type="match status" value="1"/>
</dbReference>
<dbReference type="PRINTS" id="PR00080">
    <property type="entry name" value="SDRFAMILY"/>
</dbReference>
<dbReference type="InterPro" id="IPR036291">
    <property type="entry name" value="NAD(P)-bd_dom_sf"/>
</dbReference>
<dbReference type="PROSITE" id="PS00061">
    <property type="entry name" value="ADH_SHORT"/>
    <property type="match status" value="1"/>
</dbReference>
<evidence type="ECO:0000259" key="3">
    <source>
        <dbReference type="SMART" id="SM00822"/>
    </source>
</evidence>
<dbReference type="SMART" id="SM00822">
    <property type="entry name" value="PKS_KR"/>
    <property type="match status" value="1"/>
</dbReference>
<dbReference type="InterPro" id="IPR051687">
    <property type="entry name" value="Peroxisomal_Beta-Oxidation"/>
</dbReference>
<dbReference type="PRINTS" id="PR00081">
    <property type="entry name" value="GDHRDH"/>
</dbReference>
<protein>
    <submittedName>
        <fullName evidence="4">Unannotated protein</fullName>
    </submittedName>
</protein>
<dbReference type="Pfam" id="PF00106">
    <property type="entry name" value="adh_short"/>
    <property type="match status" value="1"/>
</dbReference>
<name>A0A6J6XFN9_9ZZZZ</name>
<evidence type="ECO:0000256" key="1">
    <source>
        <dbReference type="ARBA" id="ARBA00006484"/>
    </source>
</evidence>
<dbReference type="CDD" id="cd05353">
    <property type="entry name" value="hydroxyacyl-CoA-like_DH_SDR_c-like"/>
    <property type="match status" value="1"/>
</dbReference>